<protein>
    <submittedName>
        <fullName evidence="2">Nuclease-related domain-containing protein</fullName>
    </submittedName>
</protein>
<organism evidence="2 3">
    <name type="scientific">Oceanobacillus kapialis</name>
    <dbReference type="NCBI Taxonomy" id="481353"/>
    <lineage>
        <taxon>Bacteria</taxon>
        <taxon>Bacillati</taxon>
        <taxon>Bacillota</taxon>
        <taxon>Bacilli</taxon>
        <taxon>Bacillales</taxon>
        <taxon>Bacillaceae</taxon>
        <taxon>Oceanobacillus</taxon>
    </lineage>
</organism>
<accession>A0ABW5PWQ9</accession>
<evidence type="ECO:0000259" key="1">
    <source>
        <dbReference type="PROSITE" id="PS50965"/>
    </source>
</evidence>
<evidence type="ECO:0000313" key="2">
    <source>
        <dbReference type="EMBL" id="MFD2627772.1"/>
    </source>
</evidence>
<comment type="caution">
    <text evidence="2">The sequence shown here is derived from an EMBL/GenBank/DDBJ whole genome shotgun (WGS) entry which is preliminary data.</text>
</comment>
<gene>
    <name evidence="2" type="ORF">ACFSUN_03060</name>
</gene>
<dbReference type="Pfam" id="PF08378">
    <property type="entry name" value="NERD"/>
    <property type="match status" value="1"/>
</dbReference>
<feature type="domain" description="NERD" evidence="1">
    <location>
        <begin position="18"/>
        <end position="134"/>
    </location>
</feature>
<name>A0ABW5PWQ9_9BACI</name>
<dbReference type="InterPro" id="IPR011528">
    <property type="entry name" value="NERD"/>
</dbReference>
<proteinExistence type="predicted"/>
<dbReference type="PROSITE" id="PS50965">
    <property type="entry name" value="NERD"/>
    <property type="match status" value="1"/>
</dbReference>
<evidence type="ECO:0000313" key="3">
    <source>
        <dbReference type="Proteomes" id="UP001597451"/>
    </source>
</evidence>
<keyword evidence="3" id="KW-1185">Reference proteome</keyword>
<sequence>MEYKNNEIFLQDYGRYLAGYLGEKRVDYTLATFREENIFIIKDLRLNNFNQYFQIDTLLITPYNLVILEIKNYRGELSYDSLQKQFIQISDGKKTVYKDPIQQANTQRRNLAFWLQSFSMNLPIDTLVISSNPATAINNIQEDPQIYNQFIHSESVHFHLERIFKGYTERRINHSTQNKLYKLLLSHHQPYTPDLLDHYKISPDLLINGITCPKCTNSFMKRKEQKWRCPTCKTTSTTAHKQVILDYFLLFKPTITNKECRNLLDISSPRTAYLLLKNMKLESSGKNRYKKYHAPPIGTYPQDKSIPLPSNQIFL</sequence>
<reference evidence="3" key="1">
    <citation type="journal article" date="2019" name="Int. J. Syst. Evol. Microbiol.">
        <title>The Global Catalogue of Microorganisms (GCM) 10K type strain sequencing project: providing services to taxonomists for standard genome sequencing and annotation.</title>
        <authorList>
            <consortium name="The Broad Institute Genomics Platform"/>
            <consortium name="The Broad Institute Genome Sequencing Center for Infectious Disease"/>
            <person name="Wu L."/>
            <person name="Ma J."/>
        </authorList>
    </citation>
    <scope>NUCLEOTIDE SEQUENCE [LARGE SCALE GENOMIC DNA]</scope>
    <source>
        <strain evidence="3">TISTR 1858</strain>
    </source>
</reference>
<dbReference type="RefSeq" id="WP_379560429.1">
    <property type="nucleotide sequence ID" value="NZ_JBHUMX010000006.1"/>
</dbReference>
<dbReference type="Proteomes" id="UP001597451">
    <property type="component" value="Unassembled WGS sequence"/>
</dbReference>
<dbReference type="EMBL" id="JBHUMX010000006">
    <property type="protein sequence ID" value="MFD2627772.1"/>
    <property type="molecule type" value="Genomic_DNA"/>
</dbReference>